<evidence type="ECO:0008006" key="3">
    <source>
        <dbReference type="Google" id="ProtNLM"/>
    </source>
</evidence>
<dbReference type="Proteomes" id="UP000269721">
    <property type="component" value="Unassembled WGS sequence"/>
</dbReference>
<accession>A0A4P9W9C2</accession>
<proteinExistence type="predicted"/>
<gene>
    <name evidence="1" type="ORF">BDK51DRAFT_39186</name>
</gene>
<evidence type="ECO:0000313" key="1">
    <source>
        <dbReference type="EMBL" id="RKO88994.1"/>
    </source>
</evidence>
<organism evidence="1 2">
    <name type="scientific">Blyttiomyces helicus</name>
    <dbReference type="NCBI Taxonomy" id="388810"/>
    <lineage>
        <taxon>Eukaryota</taxon>
        <taxon>Fungi</taxon>
        <taxon>Fungi incertae sedis</taxon>
        <taxon>Chytridiomycota</taxon>
        <taxon>Chytridiomycota incertae sedis</taxon>
        <taxon>Chytridiomycetes</taxon>
        <taxon>Chytridiomycetes incertae sedis</taxon>
        <taxon>Blyttiomyces</taxon>
    </lineage>
</organism>
<reference evidence="2" key="1">
    <citation type="journal article" date="2018" name="Nat. Microbiol.">
        <title>Leveraging single-cell genomics to expand the fungal tree of life.</title>
        <authorList>
            <person name="Ahrendt S.R."/>
            <person name="Quandt C.A."/>
            <person name="Ciobanu D."/>
            <person name="Clum A."/>
            <person name="Salamov A."/>
            <person name="Andreopoulos B."/>
            <person name="Cheng J.F."/>
            <person name="Woyke T."/>
            <person name="Pelin A."/>
            <person name="Henrissat B."/>
            <person name="Reynolds N.K."/>
            <person name="Benny G.L."/>
            <person name="Smith M.E."/>
            <person name="James T.Y."/>
            <person name="Grigoriev I.V."/>
        </authorList>
    </citation>
    <scope>NUCLEOTIDE SEQUENCE [LARGE SCALE GENOMIC DNA]</scope>
</reference>
<name>A0A4P9W9C2_9FUNG</name>
<sequence length="155" mass="17070">MDAANLTPVPLSPTHPPRPTVPYLPNELLLLILDNCKSSDLFTARLVSLTTLITERDEAATTLRDTEREKRPYLRHYRDFRRSISSTKITKATWYPAPPTEVYRNPTAPLPASSSSLPLPLLELSLRAVRRGGLGGRLKATLITVGGATERPGNA</sequence>
<dbReference type="AlphaFoldDB" id="A0A4P9W9C2"/>
<dbReference type="OrthoDB" id="2143324at2759"/>
<dbReference type="EMBL" id="KZ996355">
    <property type="protein sequence ID" value="RKO88994.1"/>
    <property type="molecule type" value="Genomic_DNA"/>
</dbReference>
<protein>
    <recommendedName>
        <fullName evidence="3">F-box domain-containing protein</fullName>
    </recommendedName>
</protein>
<evidence type="ECO:0000313" key="2">
    <source>
        <dbReference type="Proteomes" id="UP000269721"/>
    </source>
</evidence>
<keyword evidence="2" id="KW-1185">Reference proteome</keyword>